<evidence type="ECO:0000259" key="3">
    <source>
        <dbReference type="Pfam" id="PF04650"/>
    </source>
</evidence>
<dbReference type="Proteomes" id="UP000003419">
    <property type="component" value="Unassembled WGS sequence"/>
</dbReference>
<dbReference type="InterPro" id="IPR005877">
    <property type="entry name" value="YSIRK_signal_dom"/>
</dbReference>
<comment type="caution">
    <text evidence="4">The sequence shown here is derived from an EMBL/GenBank/DDBJ whole genome shotgun (WGS) entry which is preliminary data.</text>
</comment>
<proteinExistence type="predicted"/>
<dbReference type="AlphaFoldDB" id="A0A8D9VUF0"/>
<keyword evidence="1" id="KW-0732">Signal</keyword>
<evidence type="ECO:0000256" key="2">
    <source>
        <dbReference type="SAM" id="MobiDB-lite"/>
    </source>
</evidence>
<feature type="region of interest" description="Disordered" evidence="2">
    <location>
        <begin position="76"/>
        <end position="153"/>
    </location>
</feature>
<gene>
    <name evidence="4" type="ORF">HMPREF0534_0504</name>
</gene>
<feature type="compositionally biased region" description="Polar residues" evidence="2">
    <location>
        <begin position="76"/>
        <end position="101"/>
    </location>
</feature>
<evidence type="ECO:0000256" key="1">
    <source>
        <dbReference type="ARBA" id="ARBA00022729"/>
    </source>
</evidence>
<dbReference type="RefSeq" id="WP_003670842.1">
    <property type="nucleotide sequence ID" value="NZ_GG693668.1"/>
</dbReference>
<feature type="compositionally biased region" description="Low complexity" evidence="2">
    <location>
        <begin position="128"/>
        <end position="140"/>
    </location>
</feature>
<organism evidence="4 5">
    <name type="scientific">Limosilactobacillus reuteri CF48-3A</name>
    <dbReference type="NCBI Taxonomy" id="525341"/>
    <lineage>
        <taxon>Bacteria</taxon>
        <taxon>Bacillati</taxon>
        <taxon>Bacillota</taxon>
        <taxon>Bacilli</taxon>
        <taxon>Lactobacillales</taxon>
        <taxon>Lactobacillaceae</taxon>
        <taxon>Limosilactobacillus</taxon>
    </lineage>
</organism>
<reference evidence="4 5" key="1">
    <citation type="submission" date="2009-01" db="EMBL/GenBank/DDBJ databases">
        <authorList>
            <person name="Qin X."/>
            <person name="Bachman B."/>
            <person name="Battles P."/>
            <person name="Bell A."/>
            <person name="Bess C."/>
            <person name="Bickham C."/>
            <person name="Chaboub L."/>
            <person name="Chen D."/>
            <person name="Coyle M."/>
            <person name="Deiros D.R."/>
            <person name="Dinh H."/>
            <person name="Forbes L."/>
            <person name="Fowler G."/>
            <person name="Francisco L."/>
            <person name="Fu Q."/>
            <person name="Gubbala S."/>
            <person name="Hale W."/>
            <person name="Han Y."/>
            <person name="Hemphill L."/>
            <person name="Highlander S.K."/>
            <person name="Hirani K."/>
            <person name="Hogues M."/>
            <person name="Jackson L."/>
            <person name="Jakkamsetti A."/>
            <person name="Javaid M."/>
            <person name="Jiang H."/>
            <person name="Korchina V."/>
            <person name="Kovar C."/>
            <person name="Lara F."/>
            <person name="Lee S."/>
            <person name="Mata R."/>
            <person name="Mathew T."/>
            <person name="Moen C."/>
            <person name="Morales K."/>
            <person name="Munidasa M."/>
            <person name="Nazareth L."/>
            <person name="Ngo R."/>
            <person name="Nguyen L."/>
            <person name="Okwuonu G."/>
            <person name="Ongeri F."/>
            <person name="Patil S."/>
            <person name="Petrosino J."/>
            <person name="Pham C."/>
            <person name="Pham P."/>
            <person name="Pu L.-L."/>
            <person name="Puazo M."/>
            <person name="Raj R."/>
            <person name="Reid J."/>
            <person name="Rouhana J."/>
            <person name="Saada N."/>
            <person name="Shang Y."/>
            <person name="Simmons D."/>
            <person name="Thornton R."/>
            <person name="Warren J."/>
            <person name="Weissenberger G."/>
            <person name="Zhang J."/>
            <person name="Zhang L."/>
            <person name="Zhou C."/>
            <person name="Zhu D."/>
            <person name="Muzny D."/>
            <person name="Worley K."/>
            <person name="Gibbs R."/>
        </authorList>
    </citation>
    <scope>NUCLEOTIDE SEQUENCE [LARGE SCALE GENOMIC DNA]</scope>
    <source>
        <strain evidence="4 5">CF48-3A</strain>
    </source>
</reference>
<dbReference type="EMBL" id="ACHG01000047">
    <property type="protein sequence ID" value="EEI66178.1"/>
    <property type="molecule type" value="Genomic_DNA"/>
</dbReference>
<sequence>MSKNNAQEYVRKMEQQQQRFGLRKLSVGVASVLLGTTFMVGGTVAHADSTPTMEEATTANTDITQLVSTSVVQADKQTNEEQNAAENTSSNSQKEQQLINKTSDESTDQLNNKKNQELVKDNEYESITNLNKNNVNTQNTPVEESKVSQSATEQNARIDLTFVDDDDNGKIVDYSEYLPSEDNGHHYAYGKVGDKVSPKAYNK</sequence>
<protein>
    <submittedName>
        <fullName evidence="4">Gram-positive signal peptide protein, YSIRK family</fullName>
    </submittedName>
</protein>
<feature type="compositionally biased region" description="Basic and acidic residues" evidence="2">
    <location>
        <begin position="114"/>
        <end position="123"/>
    </location>
</feature>
<name>A0A8D9VUF0_LIMRT</name>
<dbReference type="NCBIfam" id="TIGR01168">
    <property type="entry name" value="YSIRK_signal"/>
    <property type="match status" value="1"/>
</dbReference>
<dbReference type="Pfam" id="PF04650">
    <property type="entry name" value="YSIRK_signal"/>
    <property type="match status" value="1"/>
</dbReference>
<evidence type="ECO:0000313" key="4">
    <source>
        <dbReference type="EMBL" id="EEI66178.1"/>
    </source>
</evidence>
<accession>A0A8D9VUF0</accession>
<feature type="domain" description="YSIRK Gram-positive signal peptide" evidence="3">
    <location>
        <begin position="16"/>
        <end position="40"/>
    </location>
</feature>
<evidence type="ECO:0000313" key="5">
    <source>
        <dbReference type="Proteomes" id="UP000003419"/>
    </source>
</evidence>